<name>A0A8X6VY00_TRICX</name>
<organism evidence="1 2">
    <name type="scientific">Trichonephila clavipes</name>
    <name type="common">Golden silk orbweaver</name>
    <name type="synonym">Nephila clavipes</name>
    <dbReference type="NCBI Taxonomy" id="2585209"/>
    <lineage>
        <taxon>Eukaryota</taxon>
        <taxon>Metazoa</taxon>
        <taxon>Ecdysozoa</taxon>
        <taxon>Arthropoda</taxon>
        <taxon>Chelicerata</taxon>
        <taxon>Arachnida</taxon>
        <taxon>Araneae</taxon>
        <taxon>Araneomorphae</taxon>
        <taxon>Entelegynae</taxon>
        <taxon>Araneoidea</taxon>
        <taxon>Nephilidae</taxon>
        <taxon>Trichonephila</taxon>
    </lineage>
</organism>
<gene>
    <name evidence="1" type="primary">NCL1_51501</name>
    <name evidence="1" type="ORF">TNCV_1015041</name>
</gene>
<sequence>MTSSIGVAPHATASRSHFSTRQCSASHGKGVTRLSPQCYYPSLACLIRRFVSIEHIRDHLGRRVGHSMSLNELEARLQQIWNEMSQDIIQNLYASCPIVSHRAFALEGVQQYIKSSVLLPFSLE</sequence>
<keyword evidence="2" id="KW-1185">Reference proteome</keyword>
<comment type="caution">
    <text evidence="1">The sequence shown here is derived from an EMBL/GenBank/DDBJ whole genome shotgun (WGS) entry which is preliminary data.</text>
</comment>
<evidence type="ECO:0000313" key="1">
    <source>
        <dbReference type="EMBL" id="GFY24456.1"/>
    </source>
</evidence>
<dbReference type="Proteomes" id="UP000887159">
    <property type="component" value="Unassembled WGS sequence"/>
</dbReference>
<accession>A0A8X6VY00</accession>
<proteinExistence type="predicted"/>
<protein>
    <submittedName>
        <fullName evidence="1">Uncharacterized protein</fullName>
    </submittedName>
</protein>
<dbReference type="AlphaFoldDB" id="A0A8X6VY00"/>
<dbReference type="EMBL" id="BMAU01021369">
    <property type="protein sequence ID" value="GFY24456.1"/>
    <property type="molecule type" value="Genomic_DNA"/>
</dbReference>
<evidence type="ECO:0000313" key="2">
    <source>
        <dbReference type="Proteomes" id="UP000887159"/>
    </source>
</evidence>
<reference evidence="1" key="1">
    <citation type="submission" date="2020-08" db="EMBL/GenBank/DDBJ databases">
        <title>Multicomponent nature underlies the extraordinary mechanical properties of spider dragline silk.</title>
        <authorList>
            <person name="Kono N."/>
            <person name="Nakamura H."/>
            <person name="Mori M."/>
            <person name="Yoshida Y."/>
            <person name="Ohtoshi R."/>
            <person name="Malay A.D."/>
            <person name="Moran D.A.P."/>
            <person name="Tomita M."/>
            <person name="Numata K."/>
            <person name="Arakawa K."/>
        </authorList>
    </citation>
    <scope>NUCLEOTIDE SEQUENCE</scope>
</reference>